<dbReference type="FunFam" id="3.40.50.2300:FF:000113">
    <property type="entry name" value="Low molecular weight protein-tyrosine-phosphatase"/>
    <property type="match status" value="1"/>
</dbReference>
<feature type="active site" description="Nucleophile" evidence="5">
    <location>
        <position position="8"/>
    </location>
</feature>
<evidence type="ECO:0000259" key="6">
    <source>
        <dbReference type="SMART" id="SM00226"/>
    </source>
</evidence>
<evidence type="ECO:0000256" key="2">
    <source>
        <dbReference type="ARBA" id="ARBA00013064"/>
    </source>
</evidence>
<feature type="domain" description="Phosphotyrosine protein phosphatase I" evidence="6">
    <location>
        <begin position="2"/>
        <end position="153"/>
    </location>
</feature>
<dbReference type="AlphaFoldDB" id="A0A937AGH9"/>
<dbReference type="SMART" id="SM00226">
    <property type="entry name" value="LMWPc"/>
    <property type="match status" value="1"/>
</dbReference>
<dbReference type="CDD" id="cd16343">
    <property type="entry name" value="LMWPTP"/>
    <property type="match status" value="1"/>
</dbReference>
<organism evidence="7 8">
    <name type="scientific">Marivirga atlantica</name>
    <dbReference type="NCBI Taxonomy" id="1548457"/>
    <lineage>
        <taxon>Bacteria</taxon>
        <taxon>Pseudomonadati</taxon>
        <taxon>Bacteroidota</taxon>
        <taxon>Cytophagia</taxon>
        <taxon>Cytophagales</taxon>
        <taxon>Marivirgaceae</taxon>
        <taxon>Marivirga</taxon>
    </lineage>
</organism>
<keyword evidence="4" id="KW-0904">Protein phosphatase</keyword>
<proteinExistence type="inferred from homology"/>
<dbReference type="InterPro" id="IPR036196">
    <property type="entry name" value="Ptyr_pPase_sf"/>
</dbReference>
<evidence type="ECO:0000256" key="4">
    <source>
        <dbReference type="ARBA" id="ARBA00022912"/>
    </source>
</evidence>
<dbReference type="InterPro" id="IPR050438">
    <property type="entry name" value="LMW_PTPase"/>
</dbReference>
<gene>
    <name evidence="7" type="ORF">JKP34_07780</name>
</gene>
<feature type="active site" evidence="5">
    <location>
        <position position="14"/>
    </location>
</feature>
<evidence type="ECO:0000313" key="8">
    <source>
        <dbReference type="Proteomes" id="UP000642920"/>
    </source>
</evidence>
<dbReference type="PRINTS" id="PR00719">
    <property type="entry name" value="LMWPTPASE"/>
</dbReference>
<keyword evidence="8" id="KW-1185">Reference proteome</keyword>
<evidence type="ECO:0000256" key="1">
    <source>
        <dbReference type="ARBA" id="ARBA00011063"/>
    </source>
</evidence>
<dbReference type="EMBL" id="JAERQG010000002">
    <property type="protein sequence ID" value="MBL0765144.1"/>
    <property type="molecule type" value="Genomic_DNA"/>
</dbReference>
<dbReference type="GO" id="GO:0004725">
    <property type="term" value="F:protein tyrosine phosphatase activity"/>
    <property type="evidence" value="ECO:0007669"/>
    <property type="project" value="UniProtKB-EC"/>
</dbReference>
<dbReference type="InterPro" id="IPR023485">
    <property type="entry name" value="Ptyr_pPase"/>
</dbReference>
<feature type="active site" description="Proton donor" evidence="5">
    <location>
        <position position="127"/>
    </location>
</feature>
<evidence type="ECO:0000256" key="5">
    <source>
        <dbReference type="PIRSR" id="PIRSR617867-1"/>
    </source>
</evidence>
<comment type="similarity">
    <text evidence="1">Belongs to the low molecular weight phosphotyrosine protein phosphatase family.</text>
</comment>
<dbReference type="InterPro" id="IPR017867">
    <property type="entry name" value="Tyr_phospatase_low_mol_wt"/>
</dbReference>
<keyword evidence="3" id="KW-0378">Hydrolase</keyword>
<protein>
    <recommendedName>
        <fullName evidence="2">protein-tyrosine-phosphatase</fullName>
        <ecNumber evidence="2">3.1.3.48</ecNumber>
    </recommendedName>
</protein>
<dbReference type="RefSeq" id="WP_201919495.1">
    <property type="nucleotide sequence ID" value="NZ_JAERQG010000002.1"/>
</dbReference>
<dbReference type="EC" id="3.1.3.48" evidence="2"/>
<dbReference type="SUPFAM" id="SSF52788">
    <property type="entry name" value="Phosphotyrosine protein phosphatases I"/>
    <property type="match status" value="1"/>
</dbReference>
<evidence type="ECO:0000313" key="7">
    <source>
        <dbReference type="EMBL" id="MBL0765144.1"/>
    </source>
</evidence>
<comment type="caution">
    <text evidence="7">The sequence shown here is derived from an EMBL/GenBank/DDBJ whole genome shotgun (WGS) entry which is preliminary data.</text>
</comment>
<evidence type="ECO:0000256" key="3">
    <source>
        <dbReference type="ARBA" id="ARBA00022801"/>
    </source>
</evidence>
<dbReference type="PANTHER" id="PTHR11717:SF7">
    <property type="entry name" value="LOW MOLECULAR WEIGHT PHOSPHOTYROSINE PROTEIN PHOSPHATASE"/>
    <property type="match status" value="1"/>
</dbReference>
<dbReference type="Pfam" id="PF01451">
    <property type="entry name" value="LMWPc"/>
    <property type="match status" value="1"/>
</dbReference>
<dbReference type="Gene3D" id="3.40.50.2300">
    <property type="match status" value="1"/>
</dbReference>
<name>A0A937AGH9_9BACT</name>
<dbReference type="PANTHER" id="PTHR11717">
    <property type="entry name" value="LOW MOLECULAR WEIGHT PROTEIN TYROSINE PHOSPHATASE"/>
    <property type="match status" value="1"/>
</dbReference>
<accession>A0A937AGH9</accession>
<reference evidence="7" key="1">
    <citation type="submission" date="2021-01" db="EMBL/GenBank/DDBJ databases">
        <title>Marivirga sp. nov., isolated from intertidal surface sediments.</title>
        <authorList>
            <person name="Zhang M."/>
        </authorList>
    </citation>
    <scope>NUCLEOTIDE SEQUENCE</scope>
    <source>
        <strain evidence="7">SM1354</strain>
    </source>
</reference>
<sequence length="156" mass="18028">MKRVLFVCLGNICRSPLAEGLFTQKLIEKGLQSKYKVDSAGTSDYHIGELPDERTRENAEQNGLKLNHRGRQFSIDDFRHFDLIVTMDQSNLEKVLSQCRNKNDAAKVILMRHYESDQSLKNTDVPDPYYGGEKGFQNVYDILDRTTENLLEELER</sequence>
<dbReference type="Proteomes" id="UP000642920">
    <property type="component" value="Unassembled WGS sequence"/>
</dbReference>